<gene>
    <name evidence="2" type="ORF">GIB67_022303</name>
</gene>
<evidence type="ECO:0000256" key="1">
    <source>
        <dbReference type="SAM" id="MobiDB-lite"/>
    </source>
</evidence>
<proteinExistence type="predicted"/>
<name>A0A7J7KW26_9MAGN</name>
<feature type="region of interest" description="Disordered" evidence="1">
    <location>
        <begin position="42"/>
        <end position="68"/>
    </location>
</feature>
<evidence type="ECO:0000313" key="2">
    <source>
        <dbReference type="EMBL" id="KAF6134563.1"/>
    </source>
</evidence>
<feature type="region of interest" description="Disordered" evidence="1">
    <location>
        <begin position="413"/>
        <end position="462"/>
    </location>
</feature>
<sequence length="681" mass="77827">MIYVLQVKGYPPPKILVQGYPETNGRGLDLHRFGPLVANDDVPQSNDSFKTISTDVPPSNEPSIPQSNIHLSNEPVLTNILLSNESMLTNVPLSIEPKLIIGQNEPSAEFQFEPQPEQVKDLVNFWFKSVAYIEDPYDINKELNIGDLYRDMIELKNHIRAYTVVNKFNFEYVLSNEYKIVVRYKDLSSPSRLVHSRNWYSLGRLIYGLIGLRGIHVRFDIAFECSTRARRLQVAYYIRPLSARVSEIGIEAFPEKNCWLLEFEWLTDAYWVSKEARDLRIREKTLELKQRYFGYRGLDWVMPDFSELELGEHICGMSYAYWKRVHQMMGPFPSDRFALLESLAEEVVDKDDTEIRTRRSLRLRLIDEEIEENDPSVSGRALVDESNDLEELEITTDAPLTVVVPEVAASSKSYRKARVTEERNGEMVRGERNGPEGSVEPSGDEREDGGQSVDSESSTDLGEAAGLVSAKEKLRLDRFAAKLELSKVGVVLYAMGSRYTFKSQPQEGFMAFRGQIWLGMQLPLRRLVKEVLNFWEVALCQMNEIFYEMIRVVKGMNVELRCEGRGLIEWYDIVSFYSRKANQKGQQVPKQAGPVHEVARDASRQASKQTLAQVDKGMGKVFPESLKVHQPKGPQWKRRKVLGEDHAEDVDKELIEAELEDQARAMATSMATLCGTDLDRA</sequence>
<reference evidence="2 3" key="1">
    <citation type="journal article" date="2020" name="IScience">
        <title>Genome Sequencing of the Endangered Kingdonia uniflora (Circaeasteraceae, Ranunculales) Reveals Potential Mechanisms of Evolutionary Specialization.</title>
        <authorList>
            <person name="Sun Y."/>
            <person name="Deng T."/>
            <person name="Zhang A."/>
            <person name="Moore M.J."/>
            <person name="Landis J.B."/>
            <person name="Lin N."/>
            <person name="Zhang H."/>
            <person name="Zhang X."/>
            <person name="Huang J."/>
            <person name="Zhang X."/>
            <person name="Sun H."/>
            <person name="Wang H."/>
        </authorList>
    </citation>
    <scope>NUCLEOTIDE SEQUENCE [LARGE SCALE GENOMIC DNA]</scope>
    <source>
        <strain evidence="2">TB1705</strain>
        <tissue evidence="2">Leaf</tissue>
    </source>
</reference>
<keyword evidence="3" id="KW-1185">Reference proteome</keyword>
<dbReference type="AlphaFoldDB" id="A0A7J7KW26"/>
<organism evidence="2 3">
    <name type="scientific">Kingdonia uniflora</name>
    <dbReference type="NCBI Taxonomy" id="39325"/>
    <lineage>
        <taxon>Eukaryota</taxon>
        <taxon>Viridiplantae</taxon>
        <taxon>Streptophyta</taxon>
        <taxon>Embryophyta</taxon>
        <taxon>Tracheophyta</taxon>
        <taxon>Spermatophyta</taxon>
        <taxon>Magnoliopsida</taxon>
        <taxon>Ranunculales</taxon>
        <taxon>Circaeasteraceae</taxon>
        <taxon>Kingdonia</taxon>
    </lineage>
</organism>
<evidence type="ECO:0000313" key="3">
    <source>
        <dbReference type="Proteomes" id="UP000541444"/>
    </source>
</evidence>
<comment type="caution">
    <text evidence="2">The sequence shown here is derived from an EMBL/GenBank/DDBJ whole genome shotgun (WGS) entry which is preliminary data.</text>
</comment>
<dbReference type="Proteomes" id="UP000541444">
    <property type="component" value="Unassembled WGS sequence"/>
</dbReference>
<dbReference type="EMBL" id="JACGCM010002835">
    <property type="protein sequence ID" value="KAF6134563.1"/>
    <property type="molecule type" value="Genomic_DNA"/>
</dbReference>
<feature type="compositionally biased region" description="Basic and acidic residues" evidence="1">
    <location>
        <begin position="418"/>
        <end position="434"/>
    </location>
</feature>
<accession>A0A7J7KW26</accession>
<protein>
    <submittedName>
        <fullName evidence="2">Uncharacterized protein</fullName>
    </submittedName>
</protein>